<dbReference type="Pfam" id="PF00672">
    <property type="entry name" value="HAMP"/>
    <property type="match status" value="1"/>
</dbReference>
<reference evidence="8" key="1">
    <citation type="journal article" date="2024" name="Antonie Van Leeuwenhoek">
        <title>Bradyrhizobium ontarionense sp. nov., a novel bacterial symbiont isolated from Aeschynomene indica (Indian jointvetch), harbours photosynthesis, nitrogen fixation and nitrous oxide (N2O) reductase genes.</title>
        <authorList>
            <person name="Bromfield E.S.P."/>
            <person name="Cloutier S."/>
        </authorList>
    </citation>
    <scope>NUCLEOTIDE SEQUENCE</scope>
    <source>
        <strain evidence="8">A19</strain>
    </source>
</reference>
<organism evidence="8 9">
    <name type="scientific">Bradyrhizobium ontarionense</name>
    <dbReference type="NCBI Taxonomy" id="2898149"/>
    <lineage>
        <taxon>Bacteria</taxon>
        <taxon>Pseudomonadati</taxon>
        <taxon>Pseudomonadota</taxon>
        <taxon>Alphaproteobacteria</taxon>
        <taxon>Hyphomicrobiales</taxon>
        <taxon>Nitrobacteraceae</taxon>
        <taxon>Bradyrhizobium</taxon>
    </lineage>
</organism>
<dbReference type="InterPro" id="IPR032244">
    <property type="entry name" value="LapD_MoxY_N"/>
</dbReference>
<dbReference type="Proteomes" id="UP001431010">
    <property type="component" value="Chromosome"/>
</dbReference>
<dbReference type="InterPro" id="IPR036890">
    <property type="entry name" value="HATPase_C_sf"/>
</dbReference>
<feature type="transmembrane region" description="Helical" evidence="6">
    <location>
        <begin position="196"/>
        <end position="216"/>
    </location>
</feature>
<evidence type="ECO:0000256" key="4">
    <source>
        <dbReference type="ARBA" id="ARBA00022777"/>
    </source>
</evidence>
<proteinExistence type="predicted"/>
<protein>
    <submittedName>
        <fullName evidence="8">Histidine kinase</fullName>
    </submittedName>
</protein>
<dbReference type="Pfam" id="PF02518">
    <property type="entry name" value="HATPase_c"/>
    <property type="match status" value="1"/>
</dbReference>
<sequence>MHGREMMKSSLVPATSVGPTTAQAAWKQAAASFLTSLSFRSLRLRLIAIVLLIDCVAAALTTTVVVLNARTNTRREIASSMRLADALTADTIRLLQFMPASVLLKSIDLHFQSVRHIKISVIDAEGRSVAVPASSSDKILEGADIHDAPEWFTRLVAPPVERNNFPIIAASQRLGTVVITSDPSDEINEAWNYVRALVLTACCLNAAVIFALFLLFGRILKPLTRLVSGLKHLGDKNYAVRLPSTSMTELDIIADHFNQTAEALAGAYQANRSLNLKLLTAQDEERRRTALELHDEVGPCLFTLEASATSIARMSKDRPDLGRLHERALDVVDIVSQIQGINRRLLDRLRPMALGQIPLRDCLIKLLVEFDRTENTPEFEQTIGELQESYGAILDLTIYRCVQEGMFNAIRHAQAQKIILMINQKDMLGRQFVFIRVDDDGIGLRRPFKAGVGLAGMRERVEALSGAFRLESSSCGTTLTVVLATDGGDVPVVVLSEDVIS</sequence>
<dbReference type="Gene3D" id="6.10.340.10">
    <property type="match status" value="1"/>
</dbReference>
<evidence type="ECO:0000256" key="1">
    <source>
        <dbReference type="ARBA" id="ARBA00004370"/>
    </source>
</evidence>
<keyword evidence="6" id="KW-0812">Transmembrane</keyword>
<dbReference type="InterPro" id="IPR050482">
    <property type="entry name" value="Sensor_HK_TwoCompSys"/>
</dbReference>
<accession>A0ABY3R5T7</accession>
<keyword evidence="9" id="KW-1185">Reference proteome</keyword>
<keyword evidence="4 8" id="KW-0418">Kinase</keyword>
<keyword evidence="5" id="KW-0902">Two-component regulatory system</keyword>
<dbReference type="Pfam" id="PF07730">
    <property type="entry name" value="HisKA_3"/>
    <property type="match status" value="1"/>
</dbReference>
<dbReference type="PANTHER" id="PTHR24421:SF58">
    <property type="entry name" value="SIGNAL TRANSDUCTION HISTIDINE-PROTEIN KINASE_PHOSPHATASE UHPB"/>
    <property type="match status" value="1"/>
</dbReference>
<evidence type="ECO:0000313" key="8">
    <source>
        <dbReference type="EMBL" id="UFZ02686.1"/>
    </source>
</evidence>
<keyword evidence="2" id="KW-0597">Phosphoprotein</keyword>
<evidence type="ECO:0000256" key="3">
    <source>
        <dbReference type="ARBA" id="ARBA00022679"/>
    </source>
</evidence>
<evidence type="ECO:0000256" key="2">
    <source>
        <dbReference type="ARBA" id="ARBA00022553"/>
    </source>
</evidence>
<comment type="subcellular location">
    <subcellularLocation>
        <location evidence="1">Membrane</location>
    </subcellularLocation>
</comment>
<dbReference type="SMART" id="SM00304">
    <property type="entry name" value="HAMP"/>
    <property type="match status" value="1"/>
</dbReference>
<evidence type="ECO:0000256" key="5">
    <source>
        <dbReference type="ARBA" id="ARBA00023012"/>
    </source>
</evidence>
<dbReference type="CDD" id="cd06225">
    <property type="entry name" value="HAMP"/>
    <property type="match status" value="1"/>
</dbReference>
<gene>
    <name evidence="8" type="ORF">LQG66_25895</name>
</gene>
<evidence type="ECO:0000256" key="6">
    <source>
        <dbReference type="SAM" id="Phobius"/>
    </source>
</evidence>
<dbReference type="SUPFAM" id="SSF55874">
    <property type="entry name" value="ATPase domain of HSP90 chaperone/DNA topoisomerase II/histidine kinase"/>
    <property type="match status" value="1"/>
</dbReference>
<keyword evidence="6" id="KW-1133">Transmembrane helix</keyword>
<dbReference type="InterPro" id="IPR003594">
    <property type="entry name" value="HATPase_dom"/>
</dbReference>
<dbReference type="InterPro" id="IPR011712">
    <property type="entry name" value="Sig_transdc_His_kin_sub3_dim/P"/>
</dbReference>
<dbReference type="EMBL" id="CP088156">
    <property type="protein sequence ID" value="UFZ02686.1"/>
    <property type="molecule type" value="Genomic_DNA"/>
</dbReference>
<dbReference type="Gene3D" id="3.30.565.10">
    <property type="entry name" value="Histidine kinase-like ATPase, C-terminal domain"/>
    <property type="match status" value="1"/>
</dbReference>
<evidence type="ECO:0000313" key="9">
    <source>
        <dbReference type="Proteomes" id="UP001431010"/>
    </source>
</evidence>
<feature type="transmembrane region" description="Helical" evidence="6">
    <location>
        <begin position="46"/>
        <end position="67"/>
    </location>
</feature>
<evidence type="ECO:0000259" key="7">
    <source>
        <dbReference type="PROSITE" id="PS50885"/>
    </source>
</evidence>
<keyword evidence="6" id="KW-0472">Membrane</keyword>
<dbReference type="SMART" id="SM00387">
    <property type="entry name" value="HATPase_c"/>
    <property type="match status" value="1"/>
</dbReference>
<name>A0ABY3R5T7_9BRAD</name>
<dbReference type="Pfam" id="PF16448">
    <property type="entry name" value="LapD_MoxY_N"/>
    <property type="match status" value="1"/>
</dbReference>
<feature type="domain" description="HAMP" evidence="7">
    <location>
        <begin position="217"/>
        <end position="269"/>
    </location>
</feature>
<dbReference type="SUPFAM" id="SSF158472">
    <property type="entry name" value="HAMP domain-like"/>
    <property type="match status" value="1"/>
</dbReference>
<dbReference type="RefSeq" id="WP_231318472.1">
    <property type="nucleotide sequence ID" value="NZ_CP088156.1"/>
</dbReference>
<dbReference type="InterPro" id="IPR003660">
    <property type="entry name" value="HAMP_dom"/>
</dbReference>
<dbReference type="CDD" id="cd16917">
    <property type="entry name" value="HATPase_UhpB-NarQ-NarX-like"/>
    <property type="match status" value="1"/>
</dbReference>
<dbReference type="GO" id="GO:0016301">
    <property type="term" value="F:kinase activity"/>
    <property type="evidence" value="ECO:0007669"/>
    <property type="project" value="UniProtKB-KW"/>
</dbReference>
<dbReference type="PANTHER" id="PTHR24421">
    <property type="entry name" value="NITRATE/NITRITE SENSOR PROTEIN NARX-RELATED"/>
    <property type="match status" value="1"/>
</dbReference>
<dbReference type="PROSITE" id="PS50885">
    <property type="entry name" value="HAMP"/>
    <property type="match status" value="1"/>
</dbReference>
<keyword evidence="3" id="KW-0808">Transferase</keyword>